<dbReference type="Proteomes" id="UP000247476">
    <property type="component" value="Unassembled WGS sequence"/>
</dbReference>
<comment type="caution">
    <text evidence="5">The sequence shown here is derived from an EMBL/GenBank/DDBJ whole genome shotgun (WGS) entry which is preliminary data.</text>
</comment>
<dbReference type="Gene3D" id="3.40.50.300">
    <property type="entry name" value="P-loop containing nucleotide triphosphate hydrolases"/>
    <property type="match status" value="1"/>
</dbReference>
<evidence type="ECO:0000313" key="6">
    <source>
        <dbReference type="Proteomes" id="UP000247476"/>
    </source>
</evidence>
<sequence>MRGRGGRTSLDRPVPPRGARRAASRAASAGHAAGAGRGAAGAGAEKGGGRSGGAVRLDRVDPGADRLRARFAAGGRPQRVSRRFAAAVRRLGGRRGGVEDVPRRGAPPDGRPSEAGRAARLDGRGGARTMAGGGGVAGGRTCRRRGGMGRMNVRDIRIDAFGALKDRRFAPEGPATLFYGPNEAGKSTLMGFIRAVLFGLPRSPAFERHEPPSGGPYGGSLVIELPDGTSYRVERTFYGESASGRGKHGMGRVRLTRLDAGADGNVAASASGGAGDEALLKALLGGVQGELFRSVFAFGLGELQELGTLQSEEVAGFLYSAGWGAGGAAIAAAEKRLAQEMDRLYRPRGKNQDIPQLVKRWEDELGGLRRSKDDLSRYAAMKDELERLDRDILEADEAMRRDRESSQRVDRWRRAREHGLRRREVVRQLSGLPAFDRFPEEALARFEARSADRERWTEELREREEKLAAIERSLDGIRVDEPALDARPKLEALLERAGLYREAKAAAARESAEADAAEREAAQTAARLGGGWTAAELAAYPLPVSDRERVREAKARLAALAREAELARAEDERAAGELAAAKRRAALAREALAAAEADAPPDWEPSAEAMRRKLALRPPAPEAASASPPRCRPQPPSSCPRCSGCATTPCWRR</sequence>
<dbReference type="InterPro" id="IPR038729">
    <property type="entry name" value="Rad50/SbcC_AAA"/>
</dbReference>
<dbReference type="PANTHER" id="PTHR41259">
    <property type="entry name" value="DOUBLE-STRAND BREAK REPAIR RAD50 ATPASE, PUTATIVE-RELATED"/>
    <property type="match status" value="1"/>
</dbReference>
<dbReference type="GO" id="GO:0016887">
    <property type="term" value="F:ATP hydrolysis activity"/>
    <property type="evidence" value="ECO:0007669"/>
    <property type="project" value="InterPro"/>
</dbReference>
<dbReference type="EMBL" id="QJVJ01000002">
    <property type="protein sequence ID" value="PYI56491.1"/>
    <property type="molecule type" value="Genomic_DNA"/>
</dbReference>
<dbReference type="Pfam" id="PF13476">
    <property type="entry name" value="AAA_23"/>
    <property type="match status" value="1"/>
</dbReference>
<feature type="domain" description="Rad50/SbcC-type AAA" evidence="3">
    <location>
        <begin position="156"/>
        <end position="239"/>
    </location>
</feature>
<organism evidence="5 6">
    <name type="scientific">Paenibacillus flagellatus</name>
    <dbReference type="NCBI Taxonomy" id="2211139"/>
    <lineage>
        <taxon>Bacteria</taxon>
        <taxon>Bacillati</taxon>
        <taxon>Bacillota</taxon>
        <taxon>Bacilli</taxon>
        <taxon>Bacillales</taxon>
        <taxon>Paenibacillaceae</taxon>
        <taxon>Paenibacillus</taxon>
    </lineage>
</organism>
<reference evidence="5 6" key="1">
    <citation type="submission" date="2018-05" db="EMBL/GenBank/DDBJ databases">
        <title>Paenibacillus flagellatus sp. nov., isolated from selenium mineral soil.</title>
        <authorList>
            <person name="Dai X."/>
        </authorList>
    </citation>
    <scope>NUCLEOTIDE SEQUENCE [LARGE SCALE GENOMIC DNA]</scope>
    <source>
        <strain evidence="5 6">DXL2</strain>
    </source>
</reference>
<protein>
    <submittedName>
        <fullName evidence="5">Uncharacterized protein</fullName>
    </submittedName>
</protein>
<dbReference type="SUPFAM" id="SSF52540">
    <property type="entry name" value="P-loop containing nucleoside triphosphate hydrolases"/>
    <property type="match status" value="1"/>
</dbReference>
<keyword evidence="6" id="KW-1185">Reference proteome</keyword>
<dbReference type="InterPro" id="IPR027417">
    <property type="entry name" value="P-loop_NTPase"/>
</dbReference>
<dbReference type="InterPro" id="IPR038734">
    <property type="entry name" value="YhaN_AAA"/>
</dbReference>
<evidence type="ECO:0000256" key="2">
    <source>
        <dbReference type="SAM" id="MobiDB-lite"/>
    </source>
</evidence>
<feature type="coiled-coil region" evidence="1">
    <location>
        <begin position="368"/>
        <end position="398"/>
    </location>
</feature>
<dbReference type="GO" id="GO:0006302">
    <property type="term" value="P:double-strand break repair"/>
    <property type="evidence" value="ECO:0007669"/>
    <property type="project" value="InterPro"/>
</dbReference>
<dbReference type="AlphaFoldDB" id="A0A2V5KAA2"/>
<dbReference type="PANTHER" id="PTHR41259:SF1">
    <property type="entry name" value="DOUBLE-STRAND BREAK REPAIR RAD50 ATPASE, PUTATIVE-RELATED"/>
    <property type="match status" value="1"/>
</dbReference>
<feature type="compositionally biased region" description="Gly residues" evidence="2">
    <location>
        <begin position="33"/>
        <end position="52"/>
    </location>
</feature>
<name>A0A2V5KAA2_9BACL</name>
<dbReference type="Pfam" id="PF13514">
    <property type="entry name" value="AAA_27"/>
    <property type="match status" value="1"/>
</dbReference>
<evidence type="ECO:0000313" key="5">
    <source>
        <dbReference type="EMBL" id="PYI56491.1"/>
    </source>
</evidence>
<evidence type="ECO:0000256" key="1">
    <source>
        <dbReference type="SAM" id="Coils"/>
    </source>
</evidence>
<feature type="region of interest" description="Disordered" evidence="2">
    <location>
        <begin position="1"/>
        <end position="63"/>
    </location>
</feature>
<feature type="compositionally biased region" description="Basic and acidic residues" evidence="2">
    <location>
        <begin position="111"/>
        <end position="125"/>
    </location>
</feature>
<evidence type="ECO:0000259" key="3">
    <source>
        <dbReference type="Pfam" id="PF13476"/>
    </source>
</evidence>
<feature type="region of interest" description="Disordered" evidence="2">
    <location>
        <begin position="593"/>
        <end position="653"/>
    </location>
</feature>
<proteinExistence type="predicted"/>
<keyword evidence="1" id="KW-0175">Coiled coil</keyword>
<evidence type="ECO:0000259" key="4">
    <source>
        <dbReference type="Pfam" id="PF13514"/>
    </source>
</evidence>
<feature type="domain" description="YhaN AAA" evidence="4">
    <location>
        <begin position="269"/>
        <end position="364"/>
    </location>
</feature>
<gene>
    <name evidence="5" type="ORF">DLM86_05830</name>
</gene>
<feature type="region of interest" description="Disordered" evidence="2">
    <location>
        <begin position="95"/>
        <end position="143"/>
    </location>
</feature>
<accession>A0A2V5KAA2</accession>